<dbReference type="AlphaFoldDB" id="A0A5B0LNL0"/>
<feature type="region of interest" description="Disordered" evidence="1">
    <location>
        <begin position="1"/>
        <end position="34"/>
    </location>
</feature>
<evidence type="ECO:0000256" key="1">
    <source>
        <dbReference type="SAM" id="MobiDB-lite"/>
    </source>
</evidence>
<proteinExistence type="predicted"/>
<dbReference type="Proteomes" id="UP000324748">
    <property type="component" value="Unassembled WGS sequence"/>
</dbReference>
<reference evidence="2 3" key="1">
    <citation type="submission" date="2019-05" db="EMBL/GenBank/DDBJ databases">
        <title>Emergence of the Ug99 lineage of the wheat stem rust pathogen through somatic hybridization.</title>
        <authorList>
            <person name="Li F."/>
            <person name="Upadhyaya N.M."/>
            <person name="Sperschneider J."/>
            <person name="Matny O."/>
            <person name="Nguyen-Phuc H."/>
            <person name="Mago R."/>
            <person name="Raley C."/>
            <person name="Miller M.E."/>
            <person name="Silverstein K.A.T."/>
            <person name="Henningsen E."/>
            <person name="Hirsch C.D."/>
            <person name="Visser B."/>
            <person name="Pretorius Z.A."/>
            <person name="Steffenson B.J."/>
            <person name="Schwessinger B."/>
            <person name="Dodds P.N."/>
            <person name="Figueroa M."/>
        </authorList>
    </citation>
    <scope>NUCLEOTIDE SEQUENCE [LARGE SCALE GENOMIC DNA]</scope>
    <source>
        <strain evidence="2">21-0</strain>
    </source>
</reference>
<accession>A0A5B0LNL0</accession>
<protein>
    <submittedName>
        <fullName evidence="2">Uncharacterized protein</fullName>
    </submittedName>
</protein>
<evidence type="ECO:0000313" key="3">
    <source>
        <dbReference type="Proteomes" id="UP000324748"/>
    </source>
</evidence>
<organism evidence="2 3">
    <name type="scientific">Puccinia graminis f. sp. tritici</name>
    <dbReference type="NCBI Taxonomy" id="56615"/>
    <lineage>
        <taxon>Eukaryota</taxon>
        <taxon>Fungi</taxon>
        <taxon>Dikarya</taxon>
        <taxon>Basidiomycota</taxon>
        <taxon>Pucciniomycotina</taxon>
        <taxon>Pucciniomycetes</taxon>
        <taxon>Pucciniales</taxon>
        <taxon>Pucciniaceae</taxon>
        <taxon>Puccinia</taxon>
    </lineage>
</organism>
<gene>
    <name evidence="2" type="ORF">PGT21_006096</name>
</gene>
<name>A0A5B0LNL0_PUCGR</name>
<dbReference type="EMBL" id="VSWC01000196">
    <property type="protein sequence ID" value="KAA1065646.1"/>
    <property type="molecule type" value="Genomic_DNA"/>
</dbReference>
<evidence type="ECO:0000313" key="2">
    <source>
        <dbReference type="EMBL" id="KAA1065646.1"/>
    </source>
</evidence>
<comment type="caution">
    <text evidence="2">The sequence shown here is derived from an EMBL/GenBank/DDBJ whole genome shotgun (WGS) entry which is preliminary data.</text>
</comment>
<keyword evidence="3" id="KW-1185">Reference proteome</keyword>
<sequence>MADEAAQEPLKKKRGRPPPPGTFKRGGDSTASPRFRFNHKFKSLWIELSAISSS</sequence>